<dbReference type="AlphaFoldDB" id="A0A7W7Y5N7"/>
<comment type="similarity">
    <text evidence="1">Belongs to the bacterial solute-binding protein ModA family.</text>
</comment>
<dbReference type="GO" id="GO:0046872">
    <property type="term" value="F:metal ion binding"/>
    <property type="evidence" value="ECO:0007669"/>
    <property type="project" value="UniProtKB-KW"/>
</dbReference>
<keyword evidence="2 6" id="KW-0500">Molybdenum</keyword>
<name>A0A7W7Y5N7_9BACT</name>
<protein>
    <submittedName>
        <fullName evidence="7">Molybdate transport system substrate-binding protein</fullName>
    </submittedName>
</protein>
<dbReference type="GO" id="GO:1901359">
    <property type="term" value="F:tungstate binding"/>
    <property type="evidence" value="ECO:0007669"/>
    <property type="project" value="UniProtKB-ARBA"/>
</dbReference>
<accession>A0A7W7Y5N7</accession>
<comment type="subunit">
    <text evidence="5">The complex is composed of two ATP-binding proteins (ModC), two transmembrane proteins (ModB) and a solute-binding protein (ModA).</text>
</comment>
<dbReference type="Gene3D" id="3.40.190.10">
    <property type="entry name" value="Periplasmic binding protein-like II"/>
    <property type="match status" value="2"/>
</dbReference>
<organism evidence="7 8">
    <name type="scientific">Desulfurispira natronophila</name>
    <dbReference type="NCBI Taxonomy" id="682562"/>
    <lineage>
        <taxon>Bacteria</taxon>
        <taxon>Pseudomonadati</taxon>
        <taxon>Chrysiogenota</taxon>
        <taxon>Chrysiogenia</taxon>
        <taxon>Chrysiogenales</taxon>
        <taxon>Chrysiogenaceae</taxon>
        <taxon>Desulfurispira</taxon>
    </lineage>
</organism>
<dbReference type="InterPro" id="IPR044084">
    <property type="entry name" value="AvModA-like_subst-bd"/>
</dbReference>
<evidence type="ECO:0000256" key="5">
    <source>
        <dbReference type="ARBA" id="ARBA00062515"/>
    </source>
</evidence>
<dbReference type="RefSeq" id="WP_183732482.1">
    <property type="nucleotide sequence ID" value="NZ_JACHID010000009.1"/>
</dbReference>
<evidence type="ECO:0000256" key="4">
    <source>
        <dbReference type="ARBA" id="ARBA00022729"/>
    </source>
</evidence>
<dbReference type="GO" id="GO:0030973">
    <property type="term" value="F:molybdate ion binding"/>
    <property type="evidence" value="ECO:0007669"/>
    <property type="project" value="InterPro"/>
</dbReference>
<dbReference type="PANTHER" id="PTHR30632">
    <property type="entry name" value="MOLYBDATE-BINDING PERIPLASMIC PROTEIN"/>
    <property type="match status" value="1"/>
</dbReference>
<proteinExistence type="inferred from homology"/>
<evidence type="ECO:0000256" key="3">
    <source>
        <dbReference type="ARBA" id="ARBA00022723"/>
    </source>
</evidence>
<keyword evidence="8" id="KW-1185">Reference proteome</keyword>
<evidence type="ECO:0000256" key="1">
    <source>
        <dbReference type="ARBA" id="ARBA00009175"/>
    </source>
</evidence>
<dbReference type="EMBL" id="JACHID010000009">
    <property type="protein sequence ID" value="MBB5022272.1"/>
    <property type="molecule type" value="Genomic_DNA"/>
</dbReference>
<reference evidence="7 8" key="1">
    <citation type="submission" date="2020-08" db="EMBL/GenBank/DDBJ databases">
        <title>Genomic Encyclopedia of Type Strains, Phase IV (KMG-IV): sequencing the most valuable type-strain genomes for metagenomic binning, comparative biology and taxonomic classification.</title>
        <authorList>
            <person name="Goeker M."/>
        </authorList>
    </citation>
    <scope>NUCLEOTIDE SEQUENCE [LARGE SCALE GENOMIC DNA]</scope>
    <source>
        <strain evidence="7 8">DSM 22071</strain>
    </source>
</reference>
<feature type="binding site" evidence="6">
    <location>
        <position position="170"/>
    </location>
    <ligand>
        <name>molybdate</name>
        <dbReference type="ChEBI" id="CHEBI:36264"/>
    </ligand>
</feature>
<keyword evidence="4" id="KW-0732">Signal</keyword>
<feature type="binding site" evidence="6">
    <location>
        <position position="61"/>
    </location>
    <ligand>
        <name>molybdate</name>
        <dbReference type="ChEBI" id="CHEBI:36264"/>
    </ligand>
</feature>
<gene>
    <name evidence="7" type="ORF">HNR37_001604</name>
</gene>
<evidence type="ECO:0000256" key="6">
    <source>
        <dbReference type="PIRSR" id="PIRSR004846-1"/>
    </source>
</evidence>
<comment type="caution">
    <text evidence="7">The sequence shown here is derived from an EMBL/GenBank/DDBJ whole genome shotgun (WGS) entry which is preliminary data.</text>
</comment>
<dbReference type="FunFam" id="3.40.190.10:FF:000035">
    <property type="entry name" value="Molybdate ABC transporter substrate-binding protein"/>
    <property type="match status" value="1"/>
</dbReference>
<sequence>MIKRYLLVLILLLCTYGIVLAQERPLTVFCAADLRYAMDEVVAVFKQKHPDAKVETIYGSSGRAYAQIRNNAPYDLYFSANIDYPERLLKDGHGIGKAELYAIGRVVLWQRKGGRLDLSQGMEVLRDPSIRRLAIANPEHAPYGVAGMEALKTHGMWEDLQSKLVMGENISQAAHFAASGAADVGIIAYSLALAPEMKEIAEPFQLIDAKAHNPLRQGYMITNYGAGHSLSRVFADFVQSKEGKEILKLYGFEAPGQ</sequence>
<dbReference type="InterPro" id="IPR005950">
    <property type="entry name" value="ModA"/>
</dbReference>
<dbReference type="CDD" id="cd13539">
    <property type="entry name" value="PBP2_AvModA"/>
    <property type="match status" value="1"/>
</dbReference>
<dbReference type="Pfam" id="PF13531">
    <property type="entry name" value="SBP_bac_11"/>
    <property type="match status" value="1"/>
</dbReference>
<evidence type="ECO:0000313" key="7">
    <source>
        <dbReference type="EMBL" id="MBB5022272.1"/>
    </source>
</evidence>
<dbReference type="GO" id="GO:0015689">
    <property type="term" value="P:molybdate ion transport"/>
    <property type="evidence" value="ECO:0007669"/>
    <property type="project" value="InterPro"/>
</dbReference>
<dbReference type="NCBIfam" id="TIGR01256">
    <property type="entry name" value="modA"/>
    <property type="match status" value="1"/>
</dbReference>
<dbReference type="PIRSF" id="PIRSF004846">
    <property type="entry name" value="ModA"/>
    <property type="match status" value="1"/>
</dbReference>
<dbReference type="InterPro" id="IPR050682">
    <property type="entry name" value="ModA/WtpA"/>
</dbReference>
<dbReference type="SUPFAM" id="SSF53850">
    <property type="entry name" value="Periplasmic binding protein-like II"/>
    <property type="match status" value="1"/>
</dbReference>
<evidence type="ECO:0000313" key="8">
    <source>
        <dbReference type="Proteomes" id="UP000528322"/>
    </source>
</evidence>
<keyword evidence="3 6" id="KW-0479">Metal-binding</keyword>
<evidence type="ECO:0000256" key="2">
    <source>
        <dbReference type="ARBA" id="ARBA00022505"/>
    </source>
</evidence>
<dbReference type="Proteomes" id="UP000528322">
    <property type="component" value="Unassembled WGS sequence"/>
</dbReference>
<dbReference type="PANTHER" id="PTHR30632:SF14">
    <property type="entry name" value="TUNGSTATE_MOLYBDATE_CHROMATE-BINDING PROTEIN MODA"/>
    <property type="match status" value="1"/>
</dbReference>